<dbReference type="SUPFAM" id="SSF51445">
    <property type="entry name" value="(Trans)glycosidases"/>
    <property type="match status" value="1"/>
</dbReference>
<dbReference type="Proteomes" id="UP001212981">
    <property type="component" value="Unassembled WGS sequence"/>
</dbReference>
<evidence type="ECO:0000313" key="3">
    <source>
        <dbReference type="Proteomes" id="UP001212981"/>
    </source>
</evidence>
<dbReference type="InterPro" id="IPR017853">
    <property type="entry name" value="GH"/>
</dbReference>
<dbReference type="GO" id="GO:0016052">
    <property type="term" value="P:carbohydrate catabolic process"/>
    <property type="evidence" value="ECO:0007669"/>
    <property type="project" value="TreeGrafter"/>
</dbReference>
<dbReference type="PANTHER" id="PTHR10353">
    <property type="entry name" value="GLYCOSYL HYDROLASE"/>
    <property type="match status" value="1"/>
</dbReference>
<sequence length="83" mass="9564">MKIKIPENFMLGTSSSAWQIEGTAGKVAGQESWADLFFQSDPSRWYDQIGPQKASDFYHRYKEDIATMTSFGLNTFRFTIQWA</sequence>
<dbReference type="Gene3D" id="3.20.20.80">
    <property type="entry name" value="Glycosidases"/>
    <property type="match status" value="1"/>
</dbReference>
<evidence type="ECO:0000313" key="2">
    <source>
        <dbReference type="EMBL" id="MDB7982386.1"/>
    </source>
</evidence>
<gene>
    <name evidence="2" type="ORF">PND82_06120</name>
</gene>
<proteinExistence type="inferred from homology"/>
<accession>A0AAW6CST9</accession>
<dbReference type="GO" id="GO:0008422">
    <property type="term" value="F:beta-glucosidase activity"/>
    <property type="evidence" value="ECO:0007669"/>
    <property type="project" value="TreeGrafter"/>
</dbReference>
<name>A0AAW6CST9_9FIRM</name>
<dbReference type="EMBL" id="JAQLXO010000008">
    <property type="protein sequence ID" value="MDB7982386.1"/>
    <property type="molecule type" value="Genomic_DNA"/>
</dbReference>
<organism evidence="2 3">
    <name type="scientific">Faecalicoccus pleomorphus</name>
    <dbReference type="NCBI Taxonomy" id="1323"/>
    <lineage>
        <taxon>Bacteria</taxon>
        <taxon>Bacillati</taxon>
        <taxon>Bacillota</taxon>
        <taxon>Erysipelotrichia</taxon>
        <taxon>Erysipelotrichales</taxon>
        <taxon>Erysipelotrichaceae</taxon>
        <taxon>Faecalicoccus</taxon>
    </lineage>
</organism>
<dbReference type="Pfam" id="PF00232">
    <property type="entry name" value="Glyco_hydro_1"/>
    <property type="match status" value="1"/>
</dbReference>
<protein>
    <submittedName>
        <fullName evidence="2">Family 1 glycosylhydrolase</fullName>
    </submittedName>
</protein>
<dbReference type="InterPro" id="IPR001360">
    <property type="entry name" value="Glyco_hydro_1"/>
</dbReference>
<evidence type="ECO:0000256" key="1">
    <source>
        <dbReference type="RuleBase" id="RU003690"/>
    </source>
</evidence>
<comment type="similarity">
    <text evidence="1">Belongs to the glycosyl hydrolase 1 family.</text>
</comment>
<comment type="caution">
    <text evidence="2">The sequence shown here is derived from an EMBL/GenBank/DDBJ whole genome shotgun (WGS) entry which is preliminary data.</text>
</comment>
<dbReference type="PANTHER" id="PTHR10353:SF139">
    <property type="entry name" value="6-PHOSPHO-BETA-GLUCOSIDASE GMUD"/>
    <property type="match status" value="1"/>
</dbReference>
<dbReference type="GO" id="GO:0005829">
    <property type="term" value="C:cytosol"/>
    <property type="evidence" value="ECO:0007669"/>
    <property type="project" value="TreeGrafter"/>
</dbReference>
<dbReference type="RefSeq" id="WP_229035765.1">
    <property type="nucleotide sequence ID" value="NZ_CALCIP010000005.1"/>
</dbReference>
<reference evidence="2" key="1">
    <citation type="submission" date="2023-01" db="EMBL/GenBank/DDBJ databases">
        <title>Human gut microbiome strain richness.</title>
        <authorList>
            <person name="Chen-Liaw A."/>
        </authorList>
    </citation>
    <scope>NUCLEOTIDE SEQUENCE</scope>
    <source>
        <strain evidence="2">D8_m1001271B151109d0_201107</strain>
    </source>
</reference>
<dbReference type="AlphaFoldDB" id="A0AAW6CST9"/>